<dbReference type="PANTHER" id="PTHR33603">
    <property type="entry name" value="METHYLTRANSFERASE"/>
    <property type="match status" value="1"/>
</dbReference>
<evidence type="ECO:0000256" key="5">
    <source>
        <dbReference type="HAMAP-Rule" id="MF_00658"/>
    </source>
</evidence>
<keyword evidence="5" id="KW-0698">rRNA processing</keyword>
<dbReference type="GO" id="GO:0005737">
    <property type="term" value="C:cytoplasm"/>
    <property type="evidence" value="ECO:0007669"/>
    <property type="project" value="UniProtKB-SubCell"/>
</dbReference>
<evidence type="ECO:0000313" key="7">
    <source>
        <dbReference type="Proteomes" id="UP001229244"/>
    </source>
</evidence>
<evidence type="ECO:0000256" key="1">
    <source>
        <dbReference type="ARBA" id="ARBA00022603"/>
    </source>
</evidence>
<dbReference type="RefSeq" id="WP_306884415.1">
    <property type="nucleotide sequence ID" value="NZ_JAUSUL010000001.1"/>
</dbReference>
<keyword evidence="5" id="KW-0963">Cytoplasm</keyword>
<feature type="binding site" evidence="5">
    <location>
        <position position="76"/>
    </location>
    <ligand>
        <name>S-adenosyl-L-methionine</name>
        <dbReference type="ChEBI" id="CHEBI:59789"/>
    </ligand>
</feature>
<keyword evidence="7" id="KW-1185">Reference proteome</keyword>
<dbReference type="NCBIfam" id="NF000989">
    <property type="entry name" value="PRK00103.2-3"/>
    <property type="match status" value="1"/>
</dbReference>
<gene>
    <name evidence="5" type="primary">rlmH</name>
    <name evidence="6" type="ORF">J2S73_001066</name>
</gene>
<keyword evidence="3 5" id="KW-0949">S-adenosyl-L-methionine</keyword>
<comment type="subunit">
    <text evidence="5">Homodimer.</text>
</comment>
<evidence type="ECO:0000256" key="3">
    <source>
        <dbReference type="ARBA" id="ARBA00022691"/>
    </source>
</evidence>
<evidence type="ECO:0000256" key="2">
    <source>
        <dbReference type="ARBA" id="ARBA00022679"/>
    </source>
</evidence>
<evidence type="ECO:0000313" key="6">
    <source>
        <dbReference type="EMBL" id="MDQ0314629.1"/>
    </source>
</evidence>
<keyword evidence="2 5" id="KW-0808">Transferase</keyword>
<feature type="binding site" evidence="5">
    <location>
        <begin position="127"/>
        <end position="132"/>
    </location>
    <ligand>
        <name>S-adenosyl-L-methionine</name>
        <dbReference type="ChEBI" id="CHEBI:59789"/>
    </ligand>
</feature>
<dbReference type="InterPro" id="IPR003742">
    <property type="entry name" value="RlmH-like"/>
</dbReference>
<protein>
    <recommendedName>
        <fullName evidence="5">Ribosomal RNA large subunit methyltransferase H</fullName>
        <ecNumber evidence="5">2.1.1.177</ecNumber>
    </recommendedName>
    <alternativeName>
        <fullName evidence="5">23S rRNA (pseudouridine1915-N3)-methyltransferase</fullName>
    </alternativeName>
    <alternativeName>
        <fullName evidence="5">23S rRNA m3Psi1915 methyltransferase</fullName>
    </alternativeName>
    <alternativeName>
        <fullName evidence="5">rRNA (pseudouridine-N3-)-methyltransferase RlmH</fullName>
    </alternativeName>
</protein>
<dbReference type="InterPro" id="IPR029028">
    <property type="entry name" value="Alpha/beta_knot_MTases"/>
</dbReference>
<dbReference type="CDD" id="cd18081">
    <property type="entry name" value="RlmH-like"/>
    <property type="match status" value="1"/>
</dbReference>
<dbReference type="Gene3D" id="3.40.1280.10">
    <property type="match status" value="1"/>
</dbReference>
<accession>A0AAE3VM33</accession>
<feature type="binding site" evidence="5">
    <location>
        <position position="108"/>
    </location>
    <ligand>
        <name>S-adenosyl-L-methionine</name>
        <dbReference type="ChEBI" id="CHEBI:59789"/>
    </ligand>
</feature>
<comment type="caution">
    <text evidence="6">The sequence shown here is derived from an EMBL/GenBank/DDBJ whole genome shotgun (WGS) entry which is preliminary data.</text>
</comment>
<dbReference type="PIRSF" id="PIRSF004505">
    <property type="entry name" value="MT_bac"/>
    <property type="match status" value="1"/>
</dbReference>
<dbReference type="AlphaFoldDB" id="A0AAE3VM33"/>
<name>A0AAE3VM33_9HYPH</name>
<proteinExistence type="inferred from homology"/>
<dbReference type="GO" id="GO:0070038">
    <property type="term" value="F:rRNA (pseudouridine-N3-)-methyltransferase activity"/>
    <property type="evidence" value="ECO:0007669"/>
    <property type="project" value="UniProtKB-UniRule"/>
</dbReference>
<reference evidence="6" key="1">
    <citation type="submission" date="2023-07" db="EMBL/GenBank/DDBJ databases">
        <title>Genomic Encyclopedia of Type Strains, Phase IV (KMG-IV): sequencing the most valuable type-strain genomes for metagenomic binning, comparative biology and taxonomic classification.</title>
        <authorList>
            <person name="Goeker M."/>
        </authorList>
    </citation>
    <scope>NUCLEOTIDE SEQUENCE</scope>
    <source>
        <strain evidence="6">DSM 21202</strain>
    </source>
</reference>
<comment type="subcellular location">
    <subcellularLocation>
        <location evidence="5">Cytoplasm</location>
    </subcellularLocation>
</comment>
<organism evidence="6 7">
    <name type="scientific">Amorphus orientalis</name>
    <dbReference type="NCBI Taxonomy" id="649198"/>
    <lineage>
        <taxon>Bacteria</taxon>
        <taxon>Pseudomonadati</taxon>
        <taxon>Pseudomonadota</taxon>
        <taxon>Alphaproteobacteria</taxon>
        <taxon>Hyphomicrobiales</taxon>
        <taxon>Amorphaceae</taxon>
        <taxon>Amorphus</taxon>
    </lineage>
</organism>
<dbReference type="SUPFAM" id="SSF75217">
    <property type="entry name" value="alpha/beta knot"/>
    <property type="match status" value="1"/>
</dbReference>
<comment type="catalytic activity">
    <reaction evidence="5">
        <text>pseudouridine(1915) in 23S rRNA + S-adenosyl-L-methionine = N(3)-methylpseudouridine(1915) in 23S rRNA + S-adenosyl-L-homocysteine + H(+)</text>
        <dbReference type="Rhea" id="RHEA:42752"/>
        <dbReference type="Rhea" id="RHEA-COMP:10221"/>
        <dbReference type="Rhea" id="RHEA-COMP:10222"/>
        <dbReference type="ChEBI" id="CHEBI:15378"/>
        <dbReference type="ChEBI" id="CHEBI:57856"/>
        <dbReference type="ChEBI" id="CHEBI:59789"/>
        <dbReference type="ChEBI" id="CHEBI:65314"/>
        <dbReference type="ChEBI" id="CHEBI:74486"/>
        <dbReference type="EC" id="2.1.1.177"/>
    </reaction>
</comment>
<dbReference type="Pfam" id="PF02590">
    <property type="entry name" value="SPOUT_MTase"/>
    <property type="match status" value="1"/>
</dbReference>
<sequence length="160" mass="17338">MRIGIHSVGRFKKGPEREIVDRYLQRAGKLGSNLGLEIRPIREVPEAQNGTVDERRSAEAQGLSRGLSDRAAIVALDETGTLVTSVEFADLLARLRDDGVPEAGFLIGGADGLDPSLLAGAKHTVALGRLTWPHLLVRVLLSEQIYRATTILSGHPYHRG</sequence>
<dbReference type="EMBL" id="JAUSUL010000001">
    <property type="protein sequence ID" value="MDQ0314629.1"/>
    <property type="molecule type" value="Genomic_DNA"/>
</dbReference>
<comment type="similarity">
    <text evidence="4 5">Belongs to the RNA methyltransferase RlmH family.</text>
</comment>
<dbReference type="Proteomes" id="UP001229244">
    <property type="component" value="Unassembled WGS sequence"/>
</dbReference>
<comment type="function">
    <text evidence="5">Specifically methylates the pseudouridine at position 1915 (m3Psi1915) in 23S rRNA.</text>
</comment>
<keyword evidence="1 5" id="KW-0489">Methyltransferase</keyword>
<dbReference type="EC" id="2.1.1.177" evidence="5"/>
<evidence type="ECO:0000256" key="4">
    <source>
        <dbReference type="ARBA" id="ARBA00038303"/>
    </source>
</evidence>
<dbReference type="HAMAP" id="MF_00658">
    <property type="entry name" value="23SrRNA_methyltr_H"/>
    <property type="match status" value="1"/>
</dbReference>
<dbReference type="PANTHER" id="PTHR33603:SF1">
    <property type="entry name" value="RIBOSOMAL RNA LARGE SUBUNIT METHYLTRANSFERASE H"/>
    <property type="match status" value="1"/>
</dbReference>
<dbReference type="InterPro" id="IPR029026">
    <property type="entry name" value="tRNA_m1G_MTases_N"/>
</dbReference>